<dbReference type="InterPro" id="IPR011527">
    <property type="entry name" value="ABC1_TM_dom"/>
</dbReference>
<dbReference type="PROSITE" id="PS00211">
    <property type="entry name" value="ABC_TRANSPORTER_1"/>
    <property type="match status" value="1"/>
</dbReference>
<keyword evidence="8 9" id="KW-0472">Membrane</keyword>
<dbReference type="InterPro" id="IPR017871">
    <property type="entry name" value="ABC_transporter-like_CS"/>
</dbReference>
<dbReference type="EMBL" id="VJMZ01000001">
    <property type="protein sequence ID" value="TRM11000.1"/>
    <property type="molecule type" value="Genomic_DNA"/>
</dbReference>
<dbReference type="FunFam" id="3.40.50.300:FF:000854">
    <property type="entry name" value="Multidrug ABC transporter ATP-binding protein"/>
    <property type="match status" value="1"/>
</dbReference>
<protein>
    <submittedName>
        <fullName evidence="12">ABC transporter ATP-binding protein</fullName>
    </submittedName>
</protein>
<sequence>MIKILKKLSPYKWQLALVFGLVFAQAMSNLLLPTLMGNIVDNGVVEGDISYIWEVGAVMLGVSALGVGVAVLASFYSSKIAMGHGRDIRRDVFSHVQTFASQEFDEIGGASLITRTTNDITQIQRVMMMLLRMVIMAPLMMAGGIIMAVSKDAKLSLVVLGVMPFLVAAIVLIMRKGMPLFKAVQKRLDKLNLVMRENLTGVRVIRAFNKEAVESDRLKTANTNLTDVTIKVNKLMAFLMPLMMLLMNLTVVTIIWFGGIRISGGNMQIGDLMAFIQYVMQIMFSLVMASMMFVMLPRAAVSANRVNEVLQTKPTIIDKNRSATTEDFKEKGSLEFDHVTFYYPGAEEPALRDINFHSNPGEITAIIGGTGSGKSTLINLIPRFYDVAEGAIRVNGTDIREIDQADIRSRIGLVPQKASLFSGTIADNIRYGKTDASIEEVRWAAKIAQADDFISNMEHGYDTNLDQGGTNLSGGQKQRLAIARALVRRPDLYLFDDSFSALDYKTDAKLRQALADEVTDASILIVAQRVSSVIHADRIIVLDNGQIDGVGTHKELLASSDTYREIVKSQYGEEGIA</sequence>
<dbReference type="PANTHER" id="PTHR43394:SF1">
    <property type="entry name" value="ATP-BINDING CASSETTE SUB-FAMILY B MEMBER 10, MITOCHONDRIAL"/>
    <property type="match status" value="1"/>
</dbReference>
<evidence type="ECO:0000313" key="13">
    <source>
        <dbReference type="Proteomes" id="UP000319280"/>
    </source>
</evidence>
<keyword evidence="5" id="KW-0547">Nucleotide-binding</keyword>
<evidence type="ECO:0000256" key="2">
    <source>
        <dbReference type="ARBA" id="ARBA00022448"/>
    </source>
</evidence>
<dbReference type="SUPFAM" id="SSF90123">
    <property type="entry name" value="ABC transporter transmembrane region"/>
    <property type="match status" value="1"/>
</dbReference>
<dbReference type="PROSITE" id="PS50893">
    <property type="entry name" value="ABC_TRANSPORTER_2"/>
    <property type="match status" value="1"/>
</dbReference>
<evidence type="ECO:0000256" key="4">
    <source>
        <dbReference type="ARBA" id="ARBA00022692"/>
    </source>
</evidence>
<keyword evidence="3" id="KW-1003">Cell membrane</keyword>
<dbReference type="CDD" id="cd18548">
    <property type="entry name" value="ABC_6TM_Tm287_like"/>
    <property type="match status" value="1"/>
</dbReference>
<evidence type="ECO:0000256" key="6">
    <source>
        <dbReference type="ARBA" id="ARBA00022840"/>
    </source>
</evidence>
<dbReference type="InterPro" id="IPR036640">
    <property type="entry name" value="ABC1_TM_sf"/>
</dbReference>
<dbReference type="InterPro" id="IPR027417">
    <property type="entry name" value="P-loop_NTPase"/>
</dbReference>
<dbReference type="SUPFAM" id="SSF52540">
    <property type="entry name" value="P-loop containing nucleoside triphosphate hydrolases"/>
    <property type="match status" value="1"/>
</dbReference>
<dbReference type="GO" id="GO:0005524">
    <property type="term" value="F:ATP binding"/>
    <property type="evidence" value="ECO:0007669"/>
    <property type="project" value="UniProtKB-KW"/>
</dbReference>
<dbReference type="GO" id="GO:0016887">
    <property type="term" value="F:ATP hydrolysis activity"/>
    <property type="evidence" value="ECO:0007669"/>
    <property type="project" value="InterPro"/>
</dbReference>
<feature type="transmembrane region" description="Helical" evidence="9">
    <location>
        <begin position="52"/>
        <end position="76"/>
    </location>
</feature>
<evidence type="ECO:0000259" key="10">
    <source>
        <dbReference type="PROSITE" id="PS50893"/>
    </source>
</evidence>
<dbReference type="Gene3D" id="3.40.50.300">
    <property type="entry name" value="P-loop containing nucleotide triphosphate hydrolases"/>
    <property type="match status" value="1"/>
</dbReference>
<evidence type="ECO:0000256" key="8">
    <source>
        <dbReference type="ARBA" id="ARBA00023136"/>
    </source>
</evidence>
<proteinExistence type="predicted"/>
<evidence type="ECO:0000259" key="11">
    <source>
        <dbReference type="PROSITE" id="PS50929"/>
    </source>
</evidence>
<keyword evidence="7 9" id="KW-1133">Transmembrane helix</keyword>
<accession>A0A549YGH9</accession>
<evidence type="ECO:0000256" key="7">
    <source>
        <dbReference type="ARBA" id="ARBA00022989"/>
    </source>
</evidence>
<name>A0A549YGH9_9BACI</name>
<keyword evidence="4 9" id="KW-0812">Transmembrane</keyword>
<dbReference type="GO" id="GO:0005886">
    <property type="term" value="C:plasma membrane"/>
    <property type="evidence" value="ECO:0007669"/>
    <property type="project" value="UniProtKB-SubCell"/>
</dbReference>
<evidence type="ECO:0000313" key="12">
    <source>
        <dbReference type="EMBL" id="TRM11000.1"/>
    </source>
</evidence>
<dbReference type="InterPro" id="IPR039421">
    <property type="entry name" value="Type_1_exporter"/>
</dbReference>
<keyword evidence="13" id="KW-1185">Reference proteome</keyword>
<feature type="transmembrane region" description="Helical" evidence="9">
    <location>
        <begin position="278"/>
        <end position="296"/>
    </location>
</feature>
<dbReference type="InterPro" id="IPR003593">
    <property type="entry name" value="AAA+_ATPase"/>
</dbReference>
<feature type="transmembrane region" description="Helical" evidence="9">
    <location>
        <begin position="155"/>
        <end position="174"/>
    </location>
</feature>
<dbReference type="AlphaFoldDB" id="A0A549YGH9"/>
<dbReference type="Gene3D" id="1.20.1560.10">
    <property type="entry name" value="ABC transporter type 1, transmembrane domain"/>
    <property type="match status" value="1"/>
</dbReference>
<organism evidence="12 13">
    <name type="scientific">Lentibacillus cibarius</name>
    <dbReference type="NCBI Taxonomy" id="2583219"/>
    <lineage>
        <taxon>Bacteria</taxon>
        <taxon>Bacillati</taxon>
        <taxon>Bacillota</taxon>
        <taxon>Bacilli</taxon>
        <taxon>Bacillales</taxon>
        <taxon>Bacillaceae</taxon>
        <taxon>Lentibacillus</taxon>
    </lineage>
</organism>
<feature type="transmembrane region" description="Helical" evidence="9">
    <location>
        <begin position="235"/>
        <end position="258"/>
    </location>
</feature>
<comment type="caution">
    <text evidence="12">The sequence shown here is derived from an EMBL/GenBank/DDBJ whole genome shotgun (WGS) entry which is preliminary data.</text>
</comment>
<reference evidence="12 13" key="1">
    <citation type="submission" date="2019-07" db="EMBL/GenBank/DDBJ databases">
        <title>Genomic analysis of Lentibacillus sp. NKC851-2.</title>
        <authorList>
            <person name="Oh Y.J."/>
        </authorList>
    </citation>
    <scope>NUCLEOTIDE SEQUENCE [LARGE SCALE GENOMIC DNA]</scope>
    <source>
        <strain evidence="12 13">NKC851-2</strain>
    </source>
</reference>
<feature type="domain" description="ABC transmembrane type-1" evidence="11">
    <location>
        <begin position="16"/>
        <end position="298"/>
    </location>
</feature>
<feature type="transmembrane region" description="Helical" evidence="9">
    <location>
        <begin position="130"/>
        <end position="149"/>
    </location>
</feature>
<dbReference type="InterPro" id="IPR003439">
    <property type="entry name" value="ABC_transporter-like_ATP-bd"/>
</dbReference>
<keyword evidence="6 12" id="KW-0067">ATP-binding</keyword>
<dbReference type="PANTHER" id="PTHR43394">
    <property type="entry name" value="ATP-DEPENDENT PERMEASE MDL1, MITOCHONDRIAL"/>
    <property type="match status" value="1"/>
</dbReference>
<dbReference type="Proteomes" id="UP000319280">
    <property type="component" value="Unassembled WGS sequence"/>
</dbReference>
<dbReference type="Pfam" id="PF00664">
    <property type="entry name" value="ABC_membrane"/>
    <property type="match status" value="1"/>
</dbReference>
<evidence type="ECO:0000256" key="9">
    <source>
        <dbReference type="SAM" id="Phobius"/>
    </source>
</evidence>
<dbReference type="RefSeq" id="WP_142790205.1">
    <property type="nucleotide sequence ID" value="NZ_VJMZ01000001.1"/>
</dbReference>
<evidence type="ECO:0000256" key="3">
    <source>
        <dbReference type="ARBA" id="ARBA00022475"/>
    </source>
</evidence>
<dbReference type="SMART" id="SM00382">
    <property type="entry name" value="AAA"/>
    <property type="match status" value="1"/>
</dbReference>
<gene>
    <name evidence="12" type="ORF">FH966_04260</name>
</gene>
<keyword evidence="2" id="KW-0813">Transport</keyword>
<feature type="domain" description="ABC transporter" evidence="10">
    <location>
        <begin position="334"/>
        <end position="569"/>
    </location>
</feature>
<dbReference type="GO" id="GO:0015421">
    <property type="term" value="F:ABC-type oligopeptide transporter activity"/>
    <property type="evidence" value="ECO:0007669"/>
    <property type="project" value="TreeGrafter"/>
</dbReference>
<dbReference type="PROSITE" id="PS50929">
    <property type="entry name" value="ABC_TM1F"/>
    <property type="match status" value="1"/>
</dbReference>
<dbReference type="FunFam" id="1.20.1560.10:FF:000040">
    <property type="entry name" value="Multidrug ABC transporter ATP-binding protein"/>
    <property type="match status" value="1"/>
</dbReference>
<dbReference type="Pfam" id="PF00005">
    <property type="entry name" value="ABC_tran"/>
    <property type="match status" value="1"/>
</dbReference>
<evidence type="ECO:0000256" key="5">
    <source>
        <dbReference type="ARBA" id="ARBA00022741"/>
    </source>
</evidence>
<comment type="subcellular location">
    <subcellularLocation>
        <location evidence="1">Cell membrane</location>
        <topology evidence="1">Multi-pass membrane protein</topology>
    </subcellularLocation>
</comment>
<evidence type="ECO:0000256" key="1">
    <source>
        <dbReference type="ARBA" id="ARBA00004651"/>
    </source>
</evidence>